<organism evidence="2 3">
    <name type="scientific">bacterium (Candidatus Ratteibacteria) CG23_combo_of_CG06-09_8_20_14_all_48_7</name>
    <dbReference type="NCBI Taxonomy" id="2014292"/>
    <lineage>
        <taxon>Bacteria</taxon>
        <taxon>Candidatus Ratteibacteria</taxon>
    </lineage>
</organism>
<comment type="caution">
    <text evidence="2">The sequence shown here is derived from an EMBL/GenBank/DDBJ whole genome shotgun (WGS) entry which is preliminary data.</text>
</comment>
<protein>
    <submittedName>
        <fullName evidence="2">Uncharacterized protein</fullName>
    </submittedName>
</protein>
<proteinExistence type="predicted"/>
<feature type="repeat" description="TPR" evidence="1">
    <location>
        <begin position="2"/>
        <end position="33"/>
    </location>
</feature>
<feature type="non-terminal residue" evidence="2">
    <location>
        <position position="1"/>
    </location>
</feature>
<dbReference type="AlphaFoldDB" id="A0A2G9Y8X7"/>
<feature type="non-terminal residue" evidence="2">
    <location>
        <position position="73"/>
    </location>
</feature>
<gene>
    <name evidence="2" type="ORF">COX46_05245</name>
</gene>
<dbReference type="Pfam" id="PF13174">
    <property type="entry name" value="TPR_6"/>
    <property type="match status" value="1"/>
</dbReference>
<name>A0A2G9Y8X7_9BACT</name>
<sequence length="73" mass="8327">RAQYRMGELYQMAGDWEEAFKAYQKVVNNYPGSELVTSAISQQFSIGEAQTTKELGRFSFLRTDRSEILGEVV</sequence>
<evidence type="ECO:0000313" key="3">
    <source>
        <dbReference type="Proteomes" id="UP000230392"/>
    </source>
</evidence>
<reference evidence="2 3" key="1">
    <citation type="submission" date="2017-09" db="EMBL/GenBank/DDBJ databases">
        <title>Depth-based differentiation of microbial function through sediment-hosted aquifers and enrichment of novel symbionts in the deep terrestrial subsurface.</title>
        <authorList>
            <person name="Probst A.J."/>
            <person name="Ladd B."/>
            <person name="Jarett J.K."/>
            <person name="Geller-Mcgrath D.E."/>
            <person name="Sieber C.M."/>
            <person name="Emerson J.B."/>
            <person name="Anantharaman K."/>
            <person name="Thomas B.C."/>
            <person name="Malmstrom R."/>
            <person name="Stieglmeier M."/>
            <person name="Klingl A."/>
            <person name="Woyke T."/>
            <person name="Ryan C.M."/>
            <person name="Banfield J.F."/>
        </authorList>
    </citation>
    <scope>NUCLEOTIDE SEQUENCE [LARGE SCALE GENOMIC DNA]</scope>
    <source>
        <strain evidence="2">CG23_combo_of_CG06-09_8_20_14_all_48_7</strain>
    </source>
</reference>
<evidence type="ECO:0000313" key="2">
    <source>
        <dbReference type="EMBL" id="PIP15686.1"/>
    </source>
</evidence>
<dbReference type="Proteomes" id="UP000230392">
    <property type="component" value="Unassembled WGS sequence"/>
</dbReference>
<dbReference type="InterPro" id="IPR011990">
    <property type="entry name" value="TPR-like_helical_dom_sf"/>
</dbReference>
<dbReference type="InterPro" id="IPR019734">
    <property type="entry name" value="TPR_rpt"/>
</dbReference>
<accession>A0A2G9Y8X7</accession>
<dbReference type="PROSITE" id="PS50005">
    <property type="entry name" value="TPR"/>
    <property type="match status" value="1"/>
</dbReference>
<evidence type="ECO:0000256" key="1">
    <source>
        <dbReference type="PROSITE-ProRule" id="PRU00339"/>
    </source>
</evidence>
<dbReference type="SUPFAM" id="SSF48452">
    <property type="entry name" value="TPR-like"/>
    <property type="match status" value="1"/>
</dbReference>
<dbReference type="Gene3D" id="1.25.40.10">
    <property type="entry name" value="Tetratricopeptide repeat domain"/>
    <property type="match status" value="1"/>
</dbReference>
<keyword evidence="1" id="KW-0802">TPR repeat</keyword>
<dbReference type="EMBL" id="PCRF01000255">
    <property type="protein sequence ID" value="PIP15686.1"/>
    <property type="molecule type" value="Genomic_DNA"/>
</dbReference>